<feature type="compositionally biased region" description="Polar residues" evidence="5">
    <location>
        <begin position="842"/>
        <end position="851"/>
    </location>
</feature>
<dbReference type="CDD" id="cd12091">
    <property type="entry name" value="FANCM_ID"/>
    <property type="match status" value="1"/>
</dbReference>
<feature type="compositionally biased region" description="Basic and acidic residues" evidence="5">
    <location>
        <begin position="950"/>
        <end position="961"/>
    </location>
</feature>
<dbReference type="PANTHER" id="PTHR14025:SF20">
    <property type="entry name" value="FANCONI ANEMIA GROUP M PROTEIN"/>
    <property type="match status" value="1"/>
</dbReference>
<evidence type="ECO:0000256" key="4">
    <source>
        <dbReference type="ARBA" id="ARBA00022840"/>
    </source>
</evidence>
<feature type="region of interest" description="Disordered" evidence="5">
    <location>
        <begin position="831"/>
        <end position="852"/>
    </location>
</feature>
<dbReference type="InterPro" id="IPR027417">
    <property type="entry name" value="P-loop_NTPase"/>
</dbReference>
<evidence type="ECO:0000256" key="2">
    <source>
        <dbReference type="ARBA" id="ARBA00022801"/>
    </source>
</evidence>
<protein>
    <submittedName>
        <fullName evidence="6">Uncharacterized protein</fullName>
    </submittedName>
</protein>
<dbReference type="GO" id="GO:0009378">
    <property type="term" value="F:four-way junction helicase activity"/>
    <property type="evidence" value="ECO:0007669"/>
    <property type="project" value="TreeGrafter"/>
</dbReference>
<feature type="region of interest" description="Disordered" evidence="5">
    <location>
        <begin position="727"/>
        <end position="747"/>
    </location>
</feature>
<keyword evidence="1" id="KW-0547">Nucleotide-binding</keyword>
<feature type="region of interest" description="Disordered" evidence="5">
    <location>
        <begin position="941"/>
        <end position="969"/>
    </location>
</feature>
<keyword evidence="4" id="KW-0067">ATP-binding</keyword>
<dbReference type="GO" id="GO:0016787">
    <property type="term" value="F:hydrolase activity"/>
    <property type="evidence" value="ECO:0007669"/>
    <property type="project" value="UniProtKB-KW"/>
</dbReference>
<evidence type="ECO:0000256" key="5">
    <source>
        <dbReference type="SAM" id="MobiDB-lite"/>
    </source>
</evidence>
<keyword evidence="7" id="KW-1185">Reference proteome</keyword>
<feature type="compositionally biased region" description="Acidic residues" evidence="5">
    <location>
        <begin position="1001"/>
        <end position="1019"/>
    </location>
</feature>
<dbReference type="GO" id="GO:0043138">
    <property type="term" value="F:3'-5' DNA helicase activity"/>
    <property type="evidence" value="ECO:0007669"/>
    <property type="project" value="InterPro"/>
</dbReference>
<dbReference type="GO" id="GO:0005524">
    <property type="term" value="F:ATP binding"/>
    <property type="evidence" value="ECO:0007669"/>
    <property type="project" value="UniProtKB-KW"/>
</dbReference>
<dbReference type="Gene3D" id="3.40.50.300">
    <property type="entry name" value="P-loop containing nucleotide triphosphate hydrolases"/>
    <property type="match status" value="3"/>
</dbReference>
<feature type="region of interest" description="Disordered" evidence="5">
    <location>
        <begin position="1001"/>
        <end position="1045"/>
    </location>
</feature>
<evidence type="ECO:0000256" key="1">
    <source>
        <dbReference type="ARBA" id="ARBA00022741"/>
    </source>
</evidence>
<dbReference type="InterPro" id="IPR039686">
    <property type="entry name" value="FANCM/Mph1-like_ID"/>
</dbReference>
<comment type="caution">
    <text evidence="6">The sequence shown here is derived from an EMBL/GenBank/DDBJ whole genome shotgun (WGS) entry which is preliminary data.</text>
</comment>
<feature type="compositionally biased region" description="Polar residues" evidence="5">
    <location>
        <begin position="729"/>
        <end position="747"/>
    </location>
</feature>
<dbReference type="GO" id="GO:0036297">
    <property type="term" value="P:interstrand cross-link repair"/>
    <property type="evidence" value="ECO:0007669"/>
    <property type="project" value="TreeGrafter"/>
</dbReference>
<dbReference type="PANTHER" id="PTHR14025">
    <property type="entry name" value="FANCONI ANEMIA GROUP M FANCM FAMILY MEMBER"/>
    <property type="match status" value="1"/>
</dbReference>
<feature type="compositionally biased region" description="Polar residues" evidence="5">
    <location>
        <begin position="1071"/>
        <end position="1109"/>
    </location>
</feature>
<reference evidence="6" key="1">
    <citation type="submission" date="2020-08" db="EMBL/GenBank/DDBJ databases">
        <title>Plant Genome Project.</title>
        <authorList>
            <person name="Zhang R.-G."/>
        </authorList>
    </citation>
    <scope>NUCLEOTIDE SEQUENCE</scope>
    <source>
        <strain evidence="6">WSP0</strain>
        <tissue evidence="6">Leaf</tissue>
    </source>
</reference>
<evidence type="ECO:0000313" key="7">
    <source>
        <dbReference type="Proteomes" id="UP000823749"/>
    </source>
</evidence>
<dbReference type="EMBL" id="JACTNZ010000011">
    <property type="protein sequence ID" value="KAG5524885.1"/>
    <property type="molecule type" value="Genomic_DNA"/>
</dbReference>
<dbReference type="SUPFAM" id="SSF52540">
    <property type="entry name" value="P-loop containing nucleoside triphosphate hydrolases"/>
    <property type="match status" value="2"/>
</dbReference>
<name>A0AAV6IAS7_9ERIC</name>
<accession>A0AAV6IAS7</accession>
<dbReference type="Proteomes" id="UP000823749">
    <property type="component" value="Chromosome 11"/>
</dbReference>
<keyword evidence="3" id="KW-0347">Helicase</keyword>
<dbReference type="GO" id="GO:0000400">
    <property type="term" value="F:four-way junction DNA binding"/>
    <property type="evidence" value="ECO:0007669"/>
    <property type="project" value="TreeGrafter"/>
</dbReference>
<feature type="region of interest" description="Disordered" evidence="5">
    <location>
        <begin position="1063"/>
        <end position="1109"/>
    </location>
</feature>
<organism evidence="6 7">
    <name type="scientific">Rhododendron griersonianum</name>
    <dbReference type="NCBI Taxonomy" id="479676"/>
    <lineage>
        <taxon>Eukaryota</taxon>
        <taxon>Viridiplantae</taxon>
        <taxon>Streptophyta</taxon>
        <taxon>Embryophyta</taxon>
        <taxon>Tracheophyta</taxon>
        <taxon>Spermatophyta</taxon>
        <taxon>Magnoliopsida</taxon>
        <taxon>eudicotyledons</taxon>
        <taxon>Gunneridae</taxon>
        <taxon>Pentapetalae</taxon>
        <taxon>asterids</taxon>
        <taxon>Ericales</taxon>
        <taxon>Ericaceae</taxon>
        <taxon>Ericoideae</taxon>
        <taxon>Rhodoreae</taxon>
        <taxon>Rhododendron</taxon>
    </lineage>
</organism>
<sequence>MTSTSPHHLIDDDDEFDWEAAVREIDVACQSTNPTISSPIARTNNSVSSSRQSTLDRFIQKAGPSVRSEDRIDWEIDQDRVEEIDLDKFQGSGRVSYVEIDAEAAKTWIYPANVPLREYQQSISRTALFSNTLVALPTGLGKTLIAAVVMYNYFRWFPEGTFAVKYLVCLVIDEAHRATGNYSYCMAVRELMAVPVELRILALTATPGSKHQTIQNIIDNLQISTLEYRNESDPDVSPYVHDRKVELIEVAMAEVAVEINKRLLEVIRPLFARLCALGVLQNRDMQTLSPMELLNARDRFRQAPPLDLPQLKHGEVEGYLGVLITLYHIRKLLSSHGVRPAYDMIEDKLRQGYFARLMTRNEVLQKLKLLMEQSLSHGAPDPKLSKMLEVLTDHFKMSDPKNSRVIIFSNFRGSVRDIMNALMTIGDFVKATQFVGQSSVIYLYAVASHAYVIHSQKFRAGGYNVIVATSIGEEAFQGTELKGYLRKQANNKSINKHMRNGGMNSFNFHSSPRMIPHIFKPEVVSIELSIEQFIPRGKKGKVDDASQTPVFNAKLSDAETDLVAKYFDSTKESTWRPSLIAFPHFQASPSRELKVLHSSRTEMLIDAMQRLQGLALIRDNSTILVETTKKKSDIPFAIFQDEALSNLHLRVETIEQHEHSKEALHRTAVGLETMTPLPTSLAEAVSHDTFHLLTRKHARLHKEKYYSDTLPVESSADEVNARIKDFSDRTTSSWSRRNENKNMPTSKCSSVAQQENAVDVDDKILQTPVSKMNSSNEGEYVILETPQEKKRKVQLIDDSSNGLRDFELSPRLSNFIKAGVVPESPIDYAGTSKGKGVGDSMDPNSCSPAKSNNKEFLMSSIPEKEEKMVLDSSACGRNVLASVTEEIHTPLLNSKCESTRGSISAIRIVEDVKTPLANSTTNSCSKDWCLDSGSKSESVKQEKKFKRLRKYGEQGKQRPLDGDIGLNRRPTRACGSPCPILVKNDRGKRKPVKDVRDFIEEEAEVSSEVEVSDDEEVEPDTNSYDDSFIDDRINPTQASTQPETSGTDMMAIYRRSLLTQSPMERVPNGCTDFSPTSVASKTRMSDSGSSSGTVNRSLQTPQTGSQSVARISNSFLLKSKQMATEEKPCTTDGIPRENESRIGGLKRKLSFYQVGSVPAINLDQEFLSHSVAACRETSVQDQVQKSQPNGDIFDDDQFYEGLDLDAVEEEAAKLLGYKSELPVNKKVVIPDPNLPPLRVMGSPTFDLGI</sequence>
<evidence type="ECO:0000313" key="6">
    <source>
        <dbReference type="EMBL" id="KAG5524885.1"/>
    </source>
</evidence>
<keyword evidence="2" id="KW-0378">Hydrolase</keyword>
<dbReference type="GO" id="GO:0045003">
    <property type="term" value="P:double-strand break repair via synthesis-dependent strand annealing"/>
    <property type="evidence" value="ECO:0007669"/>
    <property type="project" value="TreeGrafter"/>
</dbReference>
<proteinExistence type="predicted"/>
<evidence type="ECO:0000256" key="3">
    <source>
        <dbReference type="ARBA" id="ARBA00022806"/>
    </source>
</evidence>
<gene>
    <name evidence="6" type="ORF">RHGRI_031530</name>
</gene>
<dbReference type="AlphaFoldDB" id="A0AAV6IAS7"/>
<feature type="compositionally biased region" description="Polar residues" evidence="5">
    <location>
        <begin position="1034"/>
        <end position="1045"/>
    </location>
</feature>